<dbReference type="AlphaFoldDB" id="T0RU18"/>
<gene>
    <name evidence="7" type="ORF">SDRG_08573</name>
</gene>
<keyword evidence="8" id="KW-1185">Reference proteome</keyword>
<dbReference type="GO" id="GO:0042795">
    <property type="term" value="P:snRNA transcription by RNA polymerase II"/>
    <property type="evidence" value="ECO:0007669"/>
    <property type="project" value="TreeGrafter"/>
</dbReference>
<keyword evidence="2" id="KW-0238">DNA-binding</keyword>
<dbReference type="STRING" id="1156394.T0RU18"/>
<dbReference type="GO" id="GO:0000978">
    <property type="term" value="F:RNA polymerase II cis-regulatory region sequence-specific DNA binding"/>
    <property type="evidence" value="ECO:0007669"/>
    <property type="project" value="TreeGrafter"/>
</dbReference>
<dbReference type="eggNOG" id="KOG0048">
    <property type="taxonomic scope" value="Eukaryota"/>
</dbReference>
<keyword evidence="4" id="KW-0539">Nucleus</keyword>
<dbReference type="CDD" id="cd00167">
    <property type="entry name" value="SANT"/>
    <property type="match status" value="3"/>
</dbReference>
<feature type="domain" description="HTH myb-type" evidence="6">
    <location>
        <begin position="118"/>
        <end position="168"/>
    </location>
</feature>
<dbReference type="PROSITE" id="PS51294">
    <property type="entry name" value="HTH_MYB"/>
    <property type="match status" value="3"/>
</dbReference>
<dbReference type="GeneID" id="19949300"/>
<accession>T0RU18</accession>
<dbReference type="OrthoDB" id="2143914at2759"/>
<evidence type="ECO:0008006" key="9">
    <source>
        <dbReference type="Google" id="ProtNLM"/>
    </source>
</evidence>
<proteinExistence type="predicted"/>
<reference evidence="7 8" key="1">
    <citation type="submission" date="2012-04" db="EMBL/GenBank/DDBJ databases">
        <title>The Genome Sequence of Saprolegnia declina VS20.</title>
        <authorList>
            <consortium name="The Broad Institute Genome Sequencing Platform"/>
            <person name="Russ C."/>
            <person name="Nusbaum C."/>
            <person name="Tyler B."/>
            <person name="van West P."/>
            <person name="Dieguez-Uribeondo J."/>
            <person name="de Bruijn I."/>
            <person name="Tripathy S."/>
            <person name="Jiang R."/>
            <person name="Young S.K."/>
            <person name="Zeng Q."/>
            <person name="Gargeya S."/>
            <person name="Fitzgerald M."/>
            <person name="Haas B."/>
            <person name="Abouelleil A."/>
            <person name="Alvarado L."/>
            <person name="Arachchi H.M."/>
            <person name="Berlin A."/>
            <person name="Chapman S.B."/>
            <person name="Goldberg J."/>
            <person name="Griggs A."/>
            <person name="Gujja S."/>
            <person name="Hansen M."/>
            <person name="Howarth C."/>
            <person name="Imamovic A."/>
            <person name="Larimer J."/>
            <person name="McCowen C."/>
            <person name="Montmayeur A."/>
            <person name="Murphy C."/>
            <person name="Neiman D."/>
            <person name="Pearson M."/>
            <person name="Priest M."/>
            <person name="Roberts A."/>
            <person name="Saif S."/>
            <person name="Shea T."/>
            <person name="Sisk P."/>
            <person name="Sykes S."/>
            <person name="Wortman J."/>
            <person name="Nusbaum C."/>
            <person name="Birren B."/>
        </authorList>
    </citation>
    <scope>NUCLEOTIDE SEQUENCE [LARGE SCALE GENOMIC DNA]</scope>
    <source>
        <strain evidence="7 8">VS20</strain>
    </source>
</reference>
<dbReference type="Pfam" id="PF00249">
    <property type="entry name" value="Myb_DNA-binding"/>
    <property type="match status" value="1"/>
</dbReference>
<dbReference type="GO" id="GO:0042796">
    <property type="term" value="P:snRNA transcription by RNA polymerase III"/>
    <property type="evidence" value="ECO:0007669"/>
    <property type="project" value="TreeGrafter"/>
</dbReference>
<feature type="domain" description="Myb-like" evidence="5">
    <location>
        <begin position="13"/>
        <end position="58"/>
    </location>
</feature>
<dbReference type="VEuPathDB" id="FungiDB:SDRG_08573"/>
<evidence type="ECO:0000313" key="7">
    <source>
        <dbReference type="EMBL" id="EQC33892.1"/>
    </source>
</evidence>
<evidence type="ECO:0000259" key="5">
    <source>
        <dbReference type="PROSITE" id="PS50090"/>
    </source>
</evidence>
<dbReference type="EMBL" id="JH767157">
    <property type="protein sequence ID" value="EQC33892.1"/>
    <property type="molecule type" value="Genomic_DNA"/>
</dbReference>
<dbReference type="GO" id="GO:0001006">
    <property type="term" value="F:RNA polymerase III type 3 promoter sequence-specific DNA binding"/>
    <property type="evidence" value="ECO:0007669"/>
    <property type="project" value="TreeGrafter"/>
</dbReference>
<protein>
    <recommendedName>
        <fullName evidence="9">Myb-like DNA-binding protein</fullName>
    </recommendedName>
</protein>
<sequence length="357" mass="39286">MADDDASTFPTTGPWTPAQDEALTKAMEVYKDRNWRAVADLVPGRDDAQCLQRWQKVLKPGLVKGHWSYQEDKALRDIVLDLPNKNTIRWKDVAPRIAGRTPKQCRERWINHLDPSIKRGEFTGSEDDALEAAFTSCGNQWSKIAKLLPGRTQEQVKRRFKELHPDFNNAGQIGRPSEKKKARLDIDVVSLSQTMAALPMDVPPLLNGPSLVNLSQLVMSGDIAAIANAASWAVASDDGSTAPSSDDGNDDVDVEALLEMSLDLMALRGDAIKPKDVAVWSQDDMWEYLRSALDLECSCGCDNSASSPSEFDDAPLVFLEGGAGIQLLTVSSPDTVHVDDDDDDDDDFDLNQMTHFG</sequence>
<dbReference type="GO" id="GO:0019185">
    <property type="term" value="C:snRNA-activating protein complex"/>
    <property type="evidence" value="ECO:0007669"/>
    <property type="project" value="TreeGrafter"/>
</dbReference>
<evidence type="ECO:0000256" key="1">
    <source>
        <dbReference type="ARBA" id="ARBA00023015"/>
    </source>
</evidence>
<dbReference type="PANTHER" id="PTHR46621:SF1">
    <property type="entry name" value="SNRNA-ACTIVATING PROTEIN COMPLEX SUBUNIT 4"/>
    <property type="match status" value="1"/>
</dbReference>
<dbReference type="InterPro" id="IPR001005">
    <property type="entry name" value="SANT/Myb"/>
</dbReference>
<keyword evidence="3" id="KW-0804">Transcription</keyword>
<dbReference type="Proteomes" id="UP000030762">
    <property type="component" value="Unassembled WGS sequence"/>
</dbReference>
<dbReference type="InParanoid" id="T0RU18"/>
<organism evidence="7 8">
    <name type="scientific">Saprolegnia diclina (strain VS20)</name>
    <dbReference type="NCBI Taxonomy" id="1156394"/>
    <lineage>
        <taxon>Eukaryota</taxon>
        <taxon>Sar</taxon>
        <taxon>Stramenopiles</taxon>
        <taxon>Oomycota</taxon>
        <taxon>Saprolegniomycetes</taxon>
        <taxon>Saprolegniales</taxon>
        <taxon>Saprolegniaceae</taxon>
        <taxon>Saprolegnia</taxon>
    </lineage>
</organism>
<evidence type="ECO:0000256" key="2">
    <source>
        <dbReference type="ARBA" id="ARBA00023125"/>
    </source>
</evidence>
<dbReference type="Gene3D" id="1.10.10.60">
    <property type="entry name" value="Homeodomain-like"/>
    <property type="match status" value="3"/>
</dbReference>
<dbReference type="Pfam" id="PF13921">
    <property type="entry name" value="Myb_DNA-bind_6"/>
    <property type="match status" value="1"/>
</dbReference>
<dbReference type="SMART" id="SM00717">
    <property type="entry name" value="SANT"/>
    <property type="match status" value="3"/>
</dbReference>
<name>T0RU18_SAPDV</name>
<dbReference type="PROSITE" id="PS50090">
    <property type="entry name" value="MYB_LIKE"/>
    <property type="match status" value="3"/>
</dbReference>
<feature type="domain" description="Myb-like" evidence="5">
    <location>
        <begin position="59"/>
        <end position="113"/>
    </location>
</feature>
<dbReference type="PANTHER" id="PTHR46621">
    <property type="entry name" value="SNRNA-ACTIVATING PROTEIN COMPLEX SUBUNIT 4"/>
    <property type="match status" value="1"/>
</dbReference>
<feature type="domain" description="HTH myb-type" evidence="6">
    <location>
        <begin position="59"/>
        <end position="117"/>
    </location>
</feature>
<dbReference type="OMA" id="DMWEYLR"/>
<feature type="domain" description="Myb-like" evidence="5">
    <location>
        <begin position="114"/>
        <end position="164"/>
    </location>
</feature>
<evidence type="ECO:0000256" key="3">
    <source>
        <dbReference type="ARBA" id="ARBA00023163"/>
    </source>
</evidence>
<dbReference type="InterPro" id="IPR051575">
    <property type="entry name" value="Myb-like_DNA-bd"/>
</dbReference>
<evidence type="ECO:0000256" key="4">
    <source>
        <dbReference type="ARBA" id="ARBA00023242"/>
    </source>
</evidence>
<evidence type="ECO:0000259" key="6">
    <source>
        <dbReference type="PROSITE" id="PS51294"/>
    </source>
</evidence>
<evidence type="ECO:0000313" key="8">
    <source>
        <dbReference type="Proteomes" id="UP000030762"/>
    </source>
</evidence>
<dbReference type="InterPro" id="IPR009057">
    <property type="entry name" value="Homeodomain-like_sf"/>
</dbReference>
<feature type="domain" description="HTH myb-type" evidence="6">
    <location>
        <begin position="13"/>
        <end position="58"/>
    </location>
</feature>
<dbReference type="RefSeq" id="XP_008612687.1">
    <property type="nucleotide sequence ID" value="XM_008614465.1"/>
</dbReference>
<dbReference type="SUPFAM" id="SSF46689">
    <property type="entry name" value="Homeodomain-like"/>
    <property type="match status" value="2"/>
</dbReference>
<keyword evidence="1" id="KW-0805">Transcription regulation</keyword>
<dbReference type="InterPro" id="IPR017930">
    <property type="entry name" value="Myb_dom"/>
</dbReference>